<dbReference type="InterPro" id="IPR015938">
    <property type="entry name" value="Glycine_N-acyltransferase_N"/>
</dbReference>
<evidence type="ECO:0000313" key="4">
    <source>
        <dbReference type="Proteomes" id="UP001460270"/>
    </source>
</evidence>
<gene>
    <name evidence="3" type="ORF">WMY93_018201</name>
</gene>
<name>A0AAW0NU36_9GOBI</name>
<keyword evidence="4" id="KW-1185">Reference proteome</keyword>
<feature type="domain" description="Glycine N-acyltransferase N-terminal" evidence="2">
    <location>
        <begin position="2"/>
        <end position="92"/>
    </location>
</feature>
<dbReference type="AlphaFoldDB" id="A0AAW0NU36"/>
<reference evidence="4" key="1">
    <citation type="submission" date="2024-04" db="EMBL/GenBank/DDBJ databases">
        <title>Salinicola lusitanus LLJ914,a marine bacterium isolated from the Okinawa Trough.</title>
        <authorList>
            <person name="Li J."/>
        </authorList>
    </citation>
    <scope>NUCLEOTIDE SEQUENCE [LARGE SCALE GENOMIC DNA]</scope>
</reference>
<keyword evidence="1" id="KW-0808">Transferase</keyword>
<feature type="domain" description="Glycine N-acyltransferase N-terminal" evidence="2">
    <location>
        <begin position="117"/>
        <end position="228"/>
    </location>
</feature>
<evidence type="ECO:0000313" key="3">
    <source>
        <dbReference type="EMBL" id="KAK7901432.1"/>
    </source>
</evidence>
<dbReference type="PANTHER" id="PTHR15298">
    <property type="entry name" value="L-COA N-ACYLTRANSFERASE-RELATED"/>
    <property type="match status" value="1"/>
</dbReference>
<dbReference type="Proteomes" id="UP001460270">
    <property type="component" value="Unassembled WGS sequence"/>
</dbReference>
<keyword evidence="1" id="KW-0012">Acyltransferase</keyword>
<sequence>MLTQENTVDWNLHFLFGGLDVSNVPIIREVCVMKRVNLKTYTTVNLMHLTEICHLNSPTLDGELESRITSLDLSHIDLVNSTWKFGGDERAQMKSAKLKLREYFPSSQTEGDSFKDIEVLTKDEATLKEITSNSMFFDWEKYFCVGTNLKNREIFEAVASEKHSSCRCLAVCRMMILKATSDLPDINCAGMSLGSLNESHIELVNGTWKFGQNEQSSRMIQNMVKNFPSCCVLDTEGKPVSWVLTYANGAMGMLYTVPDTEEKALPK</sequence>
<comment type="caution">
    <text evidence="3">The sequence shown here is derived from an EMBL/GenBank/DDBJ whole genome shotgun (WGS) entry which is preliminary data.</text>
</comment>
<dbReference type="InterPro" id="IPR010313">
    <property type="entry name" value="Glycine_N-acyltransferase"/>
</dbReference>
<dbReference type="Gene3D" id="3.40.630.30">
    <property type="match status" value="1"/>
</dbReference>
<dbReference type="GO" id="GO:0005739">
    <property type="term" value="C:mitochondrion"/>
    <property type="evidence" value="ECO:0007669"/>
    <property type="project" value="InterPro"/>
</dbReference>
<dbReference type="PANTHER" id="PTHR15298:SF15">
    <property type="entry name" value="GLYCINE N-ACYLTRANSFERASE-LIKE PROTEIN"/>
    <property type="match status" value="1"/>
</dbReference>
<organism evidence="3 4">
    <name type="scientific">Mugilogobius chulae</name>
    <name type="common">yellowstripe goby</name>
    <dbReference type="NCBI Taxonomy" id="88201"/>
    <lineage>
        <taxon>Eukaryota</taxon>
        <taxon>Metazoa</taxon>
        <taxon>Chordata</taxon>
        <taxon>Craniata</taxon>
        <taxon>Vertebrata</taxon>
        <taxon>Euteleostomi</taxon>
        <taxon>Actinopterygii</taxon>
        <taxon>Neopterygii</taxon>
        <taxon>Teleostei</taxon>
        <taxon>Neoteleostei</taxon>
        <taxon>Acanthomorphata</taxon>
        <taxon>Gobiaria</taxon>
        <taxon>Gobiiformes</taxon>
        <taxon>Gobioidei</taxon>
        <taxon>Gobiidae</taxon>
        <taxon>Gobionellinae</taxon>
        <taxon>Mugilogobius</taxon>
    </lineage>
</organism>
<dbReference type="GO" id="GO:0047961">
    <property type="term" value="F:glycine N-acyltransferase activity"/>
    <property type="evidence" value="ECO:0007669"/>
    <property type="project" value="InterPro"/>
</dbReference>
<dbReference type="EC" id="2.3.1.-" evidence="1"/>
<dbReference type="EMBL" id="JBBPFD010000013">
    <property type="protein sequence ID" value="KAK7901432.1"/>
    <property type="molecule type" value="Genomic_DNA"/>
</dbReference>
<proteinExistence type="inferred from homology"/>
<evidence type="ECO:0000256" key="1">
    <source>
        <dbReference type="RuleBase" id="RU368002"/>
    </source>
</evidence>
<dbReference type="InterPro" id="IPR016181">
    <property type="entry name" value="Acyl_CoA_acyltransferase"/>
</dbReference>
<accession>A0AAW0NU36</accession>
<evidence type="ECO:0000259" key="2">
    <source>
        <dbReference type="Pfam" id="PF06021"/>
    </source>
</evidence>
<dbReference type="SUPFAM" id="SSF55729">
    <property type="entry name" value="Acyl-CoA N-acyltransferases (Nat)"/>
    <property type="match status" value="2"/>
</dbReference>
<protein>
    <recommendedName>
        <fullName evidence="1">Glycine N-acyltransferase-like protein</fullName>
        <ecNumber evidence="1">2.3.1.-</ecNumber>
    </recommendedName>
</protein>
<dbReference type="Pfam" id="PF06021">
    <property type="entry name" value="Gly_acyl_tr_N"/>
    <property type="match status" value="2"/>
</dbReference>
<comment type="similarity">
    <text evidence="1">Belongs to the glycine N-acyltransferase family.</text>
</comment>